<protein>
    <recommendedName>
        <fullName evidence="4">DUF4267 domain-containing protein</fullName>
    </recommendedName>
</protein>
<name>A0A1L3ZTJ6_9SPHN</name>
<reference evidence="3" key="1">
    <citation type="submission" date="2016-11" db="EMBL/GenBank/DDBJ databases">
        <title>Complete Genome Sequence of alachlor-degrading Sphingomonas sp. strain JJ-A5.</title>
        <authorList>
            <person name="Lee H."/>
            <person name="Ka J.-O."/>
        </authorList>
    </citation>
    <scope>NUCLEOTIDE SEQUENCE [LARGE SCALE GENOMIC DNA]</scope>
    <source>
        <strain evidence="3">JJ-A5</strain>
    </source>
</reference>
<dbReference type="EMBL" id="CP018221">
    <property type="protein sequence ID" value="API58945.1"/>
    <property type="molecule type" value="Genomic_DNA"/>
</dbReference>
<proteinExistence type="predicted"/>
<keyword evidence="1" id="KW-1133">Transmembrane helix</keyword>
<dbReference type="RefSeq" id="WP_072596497.1">
    <property type="nucleotide sequence ID" value="NZ_CP018221.1"/>
</dbReference>
<organism evidence="2 3">
    <name type="scientific">Tardibacter chloracetimidivorans</name>
    <dbReference type="NCBI Taxonomy" id="1921510"/>
    <lineage>
        <taxon>Bacteria</taxon>
        <taxon>Pseudomonadati</taxon>
        <taxon>Pseudomonadota</taxon>
        <taxon>Alphaproteobacteria</taxon>
        <taxon>Sphingomonadales</taxon>
        <taxon>Sphingomonadaceae</taxon>
        <taxon>Tardibacter</taxon>
    </lineage>
</organism>
<accession>A0A1L3ZTJ6</accession>
<evidence type="ECO:0008006" key="4">
    <source>
        <dbReference type="Google" id="ProtNLM"/>
    </source>
</evidence>
<keyword evidence="3" id="KW-1185">Reference proteome</keyword>
<dbReference type="OrthoDB" id="6166765at2"/>
<dbReference type="AlphaFoldDB" id="A0A1L3ZTJ6"/>
<evidence type="ECO:0000256" key="1">
    <source>
        <dbReference type="SAM" id="Phobius"/>
    </source>
</evidence>
<dbReference type="STRING" id="1921510.BSL82_06150"/>
<dbReference type="KEGG" id="sphj:BSL82_06150"/>
<sequence length="127" mass="13235">MNYKKISLGLGYFSLALGALELLGARRIARTLDVPKRGNIVRAFGGREIAAGVGLIQSPAHAPRMWHRVLGDAMDLGALGLVARKSPGNRVALGALAVVAGATALDIWVARGLDRTTGRTLPARAAA</sequence>
<evidence type="ECO:0000313" key="3">
    <source>
        <dbReference type="Proteomes" id="UP000182063"/>
    </source>
</evidence>
<keyword evidence="1" id="KW-0812">Transmembrane</keyword>
<gene>
    <name evidence="2" type="ORF">BSL82_06150</name>
</gene>
<dbReference type="Proteomes" id="UP000182063">
    <property type="component" value="Chromosome"/>
</dbReference>
<feature type="transmembrane region" description="Helical" evidence="1">
    <location>
        <begin position="91"/>
        <end position="109"/>
    </location>
</feature>
<keyword evidence="1" id="KW-0472">Membrane</keyword>
<evidence type="ECO:0000313" key="2">
    <source>
        <dbReference type="EMBL" id="API58945.1"/>
    </source>
</evidence>